<name>Q8FQL2_COREF</name>
<dbReference type="NCBIfam" id="TIGR03843">
    <property type="entry name" value="SCO1664 family protein"/>
    <property type="match status" value="1"/>
</dbReference>
<feature type="domain" description="PI3K/PI4K catalytic" evidence="2">
    <location>
        <begin position="112"/>
        <end position="190"/>
    </location>
</feature>
<dbReference type="InterPro" id="IPR022292">
    <property type="entry name" value="CHP03843"/>
</dbReference>
<dbReference type="HOGENOM" id="CLU_085318_0_0_11"/>
<accession>Q8FQL2</accession>
<dbReference type="AlphaFoldDB" id="Q8FQL2"/>
<sequence length="259" mass="29453">MAEQFGEAGESGDARDAVDRGELDPRPPFDRELEILRTGDLAVVTQLMESSNLGFVVDSSHKEDYGWAVYKPLLGERPLFDFPPGLHAREEAAFLLSEYLGWHLVPPTVTREDGPFGVGSLQWFIDNDGDHYFPLLETREDLHDQFRRMAVFDLLANNTDRKSGHVLLDSGDRVWGIDHGLCFHAESKLRTVIWDFAGEPIDQELVRAVSPLIDEVPDDLARLLLPEEVDALQTRASRIVRLPFFPHPRSHYQFPWPLV</sequence>
<evidence type="ECO:0000259" key="2">
    <source>
        <dbReference type="Pfam" id="PF00454"/>
    </source>
</evidence>
<keyword evidence="4" id="KW-1185">Reference proteome</keyword>
<dbReference type="STRING" id="196164.gene:10741515"/>
<dbReference type="EMBL" id="BA000035">
    <property type="protein sequence ID" value="BAC17917.1"/>
    <property type="molecule type" value="Genomic_DNA"/>
</dbReference>
<feature type="compositionally biased region" description="Basic and acidic residues" evidence="1">
    <location>
        <begin position="12"/>
        <end position="26"/>
    </location>
</feature>
<dbReference type="KEGG" id="cef:CE1107"/>
<accession>C8NMY0</accession>
<evidence type="ECO:0000256" key="1">
    <source>
        <dbReference type="SAM" id="MobiDB-lite"/>
    </source>
</evidence>
<proteinExistence type="predicted"/>
<dbReference type="Pfam" id="PF00454">
    <property type="entry name" value="PI3_PI4_kinase"/>
    <property type="match status" value="1"/>
</dbReference>
<dbReference type="Proteomes" id="UP000001409">
    <property type="component" value="Chromosome"/>
</dbReference>
<dbReference type="OrthoDB" id="3423180at2"/>
<organism evidence="3 4">
    <name type="scientific">Corynebacterium efficiens (strain DSM 44549 / YS-314 / AJ 12310 / JCM 11189 / NBRC 100395)</name>
    <dbReference type="NCBI Taxonomy" id="196164"/>
    <lineage>
        <taxon>Bacteria</taxon>
        <taxon>Bacillati</taxon>
        <taxon>Actinomycetota</taxon>
        <taxon>Actinomycetes</taxon>
        <taxon>Mycobacteriales</taxon>
        <taxon>Corynebacteriaceae</taxon>
        <taxon>Corynebacterium</taxon>
    </lineage>
</organism>
<reference evidence="3 4" key="1">
    <citation type="journal article" date="2003" name="Genome Res.">
        <title>Comparative complete genome sequence analysis of the amino acid replacements responsible for the thermostability of Corynebacterium efficiens.</title>
        <authorList>
            <person name="Nishio Y."/>
            <person name="Nakamura Y."/>
            <person name="Kawarabayasi Y."/>
            <person name="Usuda Y."/>
            <person name="Kimura E."/>
            <person name="Sugimoto S."/>
            <person name="Matsui K."/>
            <person name="Yamagishi A."/>
            <person name="Kikuchi H."/>
            <person name="Ikeo K."/>
            <person name="Gojobori T."/>
        </authorList>
    </citation>
    <scope>NUCLEOTIDE SEQUENCE [LARGE SCALE GENOMIC DNA]</scope>
    <source>
        <strain evidence="4">DSM 44549 / YS-314 / AJ 12310 / JCM 11189 / NBRC 100395</strain>
    </source>
</reference>
<dbReference type="eggNOG" id="COG5032">
    <property type="taxonomic scope" value="Bacteria"/>
</dbReference>
<feature type="region of interest" description="Disordered" evidence="1">
    <location>
        <begin position="1"/>
        <end position="26"/>
    </location>
</feature>
<dbReference type="InterPro" id="IPR000403">
    <property type="entry name" value="PI3/4_kinase_cat_dom"/>
</dbReference>
<evidence type="ECO:0000313" key="3">
    <source>
        <dbReference type="EMBL" id="BAC17917.1"/>
    </source>
</evidence>
<protein>
    <recommendedName>
        <fullName evidence="2">PI3K/PI4K catalytic domain-containing protein</fullName>
    </recommendedName>
</protein>
<evidence type="ECO:0000313" key="4">
    <source>
        <dbReference type="Proteomes" id="UP000001409"/>
    </source>
</evidence>
<dbReference type="RefSeq" id="WP_006769933.1">
    <property type="nucleotide sequence ID" value="NC_004369.1"/>
</dbReference>